<reference evidence="2" key="2">
    <citation type="submission" date="2025-08" db="UniProtKB">
        <authorList>
            <consortium name="Ensembl"/>
        </authorList>
    </citation>
    <scope>IDENTIFICATION</scope>
</reference>
<organism evidence="2 3">
    <name type="scientific">Taeniopygia guttata</name>
    <name type="common">Zebra finch</name>
    <name type="synonym">Poephila guttata</name>
    <dbReference type="NCBI Taxonomy" id="59729"/>
    <lineage>
        <taxon>Eukaryota</taxon>
        <taxon>Metazoa</taxon>
        <taxon>Chordata</taxon>
        <taxon>Craniata</taxon>
        <taxon>Vertebrata</taxon>
        <taxon>Euteleostomi</taxon>
        <taxon>Archelosauria</taxon>
        <taxon>Archosauria</taxon>
        <taxon>Dinosauria</taxon>
        <taxon>Saurischia</taxon>
        <taxon>Theropoda</taxon>
        <taxon>Coelurosauria</taxon>
        <taxon>Aves</taxon>
        <taxon>Neognathae</taxon>
        <taxon>Neoaves</taxon>
        <taxon>Telluraves</taxon>
        <taxon>Australaves</taxon>
        <taxon>Passeriformes</taxon>
        <taxon>Passeroidea</taxon>
        <taxon>Estrildidae</taxon>
        <taxon>Estrildinae</taxon>
        <taxon>Taeniopygia</taxon>
    </lineage>
</organism>
<evidence type="ECO:0000256" key="1">
    <source>
        <dbReference type="SAM" id="MobiDB-lite"/>
    </source>
</evidence>
<dbReference type="GeneTree" id="ENSGT00940000157251"/>
<dbReference type="AlphaFoldDB" id="A0A674HCX5"/>
<sequence length="78" mass="8276">TSWARCSRPLRSSIAPPASSGTAAIPRSFTRWFSQTLMRPVGRIQSSGTAWGEAAALIRDAQRSVVAGAAQHLLLALV</sequence>
<proteinExistence type="predicted"/>
<keyword evidence="3" id="KW-1185">Reference proteome</keyword>
<evidence type="ECO:0000313" key="2">
    <source>
        <dbReference type="Ensembl" id="ENSTGUP00000033507.1"/>
    </source>
</evidence>
<gene>
    <name evidence="2" type="primary">PEBP1</name>
</gene>
<dbReference type="Ensembl" id="ENSTGUT00000034344.1">
    <property type="protein sequence ID" value="ENSTGUP00000033507.1"/>
    <property type="gene ID" value="ENSTGUG00000009158.2"/>
</dbReference>
<dbReference type="Proteomes" id="UP000007754">
    <property type="component" value="Chromosome 15"/>
</dbReference>
<name>A0A674HCX5_TAEGU</name>
<reference evidence="2 3" key="1">
    <citation type="journal article" date="2010" name="Nature">
        <title>The genome of a songbird.</title>
        <authorList>
            <person name="Warren W.C."/>
            <person name="Clayton D.F."/>
            <person name="Ellegren H."/>
            <person name="Arnold A.P."/>
            <person name="Hillier L.W."/>
            <person name="Kunstner A."/>
            <person name="Searle S."/>
            <person name="White S."/>
            <person name="Vilella A.J."/>
            <person name="Fairley S."/>
            <person name="Heger A."/>
            <person name="Kong L."/>
            <person name="Ponting C.P."/>
            <person name="Jarvis E.D."/>
            <person name="Mello C.V."/>
            <person name="Minx P."/>
            <person name="Lovell P."/>
            <person name="Velho T.A."/>
            <person name="Ferris M."/>
            <person name="Balakrishnan C.N."/>
            <person name="Sinha S."/>
            <person name="Blatti C."/>
            <person name="London S.E."/>
            <person name="Li Y."/>
            <person name="Lin Y.C."/>
            <person name="George J."/>
            <person name="Sweedler J."/>
            <person name="Southey B."/>
            <person name="Gunaratne P."/>
            <person name="Watson M."/>
            <person name="Nam K."/>
            <person name="Backstrom N."/>
            <person name="Smeds L."/>
            <person name="Nabholz B."/>
            <person name="Itoh Y."/>
            <person name="Whitney O."/>
            <person name="Pfenning A.R."/>
            <person name="Howard J."/>
            <person name="Volker M."/>
            <person name="Skinner B.M."/>
            <person name="Griffin D.K."/>
            <person name="Ye L."/>
            <person name="McLaren W.M."/>
            <person name="Flicek P."/>
            <person name="Quesada V."/>
            <person name="Velasco G."/>
            <person name="Lopez-Otin C."/>
            <person name="Puente X.S."/>
            <person name="Olender T."/>
            <person name="Lancet D."/>
            <person name="Smit A.F."/>
            <person name="Hubley R."/>
            <person name="Konkel M.K."/>
            <person name="Walker J.A."/>
            <person name="Batzer M.A."/>
            <person name="Gu W."/>
            <person name="Pollock D.D."/>
            <person name="Chen L."/>
            <person name="Cheng Z."/>
            <person name="Eichler E.E."/>
            <person name="Stapley J."/>
            <person name="Slate J."/>
            <person name="Ekblom R."/>
            <person name="Birkhead T."/>
            <person name="Burke T."/>
            <person name="Burt D."/>
            <person name="Scharff C."/>
            <person name="Adam I."/>
            <person name="Richard H."/>
            <person name="Sultan M."/>
            <person name="Soldatov A."/>
            <person name="Lehrach H."/>
            <person name="Edwards S.V."/>
            <person name="Yang S.P."/>
            <person name="Li X."/>
            <person name="Graves T."/>
            <person name="Fulton L."/>
            <person name="Nelson J."/>
            <person name="Chinwalla A."/>
            <person name="Hou S."/>
            <person name="Mardis E.R."/>
            <person name="Wilson R.K."/>
        </authorList>
    </citation>
    <scope>NUCLEOTIDE SEQUENCE [LARGE SCALE GENOMIC DNA]</scope>
</reference>
<accession>A0A674HCX5</accession>
<evidence type="ECO:0000313" key="3">
    <source>
        <dbReference type="Proteomes" id="UP000007754"/>
    </source>
</evidence>
<reference evidence="2" key="3">
    <citation type="submission" date="2025-09" db="UniProtKB">
        <authorList>
            <consortium name="Ensembl"/>
        </authorList>
    </citation>
    <scope>IDENTIFICATION</scope>
</reference>
<protein>
    <submittedName>
        <fullName evidence="2">Phosphatidylethanolamine binding protein 1</fullName>
    </submittedName>
</protein>
<feature type="region of interest" description="Disordered" evidence="1">
    <location>
        <begin position="1"/>
        <end position="22"/>
    </location>
</feature>